<dbReference type="STRING" id="880072.Desac_2818"/>
<accession>F2NIS6</accession>
<keyword evidence="1 3" id="KW-0723">Serine/threonine-protein kinase</keyword>
<feature type="domain" description="N-acetyltransferase" evidence="2">
    <location>
        <begin position="170"/>
        <end position="346"/>
    </location>
</feature>
<dbReference type="Pfam" id="PF13581">
    <property type="entry name" value="HATPase_c_2"/>
    <property type="match status" value="1"/>
</dbReference>
<dbReference type="SUPFAM" id="SSF55874">
    <property type="entry name" value="ATPase domain of HSP90 chaperone/DNA topoisomerase II/histidine kinase"/>
    <property type="match status" value="1"/>
</dbReference>
<proteinExistence type="predicted"/>
<dbReference type="OrthoDB" id="9792240at2"/>
<dbReference type="eggNOG" id="COG2172">
    <property type="taxonomic scope" value="Bacteria"/>
</dbReference>
<dbReference type="eggNOG" id="COG3153">
    <property type="taxonomic scope" value="Bacteria"/>
</dbReference>
<sequence>MTPDFRTDITLPADARILQLVHDYGYNLAVLADFPQHQAELLAQALWEACENSIQHAYDDEPGIITVVGELTPNALILAVHDQGLPFDETLEPKLHPIDTDACRHLSQHTLGLSLIHRCVDEVHWINHGPQGKELRLTKYRSECCRLQPQTAAPHGPPHEPPVAQSPQDYTIRFVDPEDALRVAQLMYRVYGYTYPRVNIYYPDRLAHNIKCGIHVGVVAVTADGEIVGHVGLIRPELGSLAELEQLAIAPSHRGQGLFKRMDKLLQGEIQRMELVGLYAEAVTVHTISQEGSENKGLHAAGIELLHLGVHFKKLEIIQHNLGYRDTKPGPVFQGETALVFYFDYLSPPKTTRLYAPDRHRQILTDIYRNLGVPVEFLKPEPAAGNGRLSVQYRKNYGVGLIQVDRIGSDTFPKIEQACRDLCDLAESVAVFLDLPLSQGGTPDLCEAAETIGFFFSGVRPGFASDGDFLRLQYLNATLDPDRIHLISPFARKLLDYILRDKTRVEQNR</sequence>
<dbReference type="InterPro" id="IPR036890">
    <property type="entry name" value="HATPase_C_sf"/>
</dbReference>
<dbReference type="AlphaFoldDB" id="F2NIS6"/>
<keyword evidence="3" id="KW-0418">Kinase</keyword>
<organism evidence="3 4">
    <name type="scientific">Desulfobacca acetoxidans (strain ATCC 700848 / DSM 11109 / ASRB2)</name>
    <dbReference type="NCBI Taxonomy" id="880072"/>
    <lineage>
        <taxon>Bacteria</taxon>
        <taxon>Pseudomonadati</taxon>
        <taxon>Thermodesulfobacteriota</taxon>
        <taxon>Desulfobaccia</taxon>
        <taxon>Desulfobaccales</taxon>
        <taxon>Desulfobaccaceae</taxon>
        <taxon>Desulfobacca</taxon>
    </lineage>
</organism>
<protein>
    <submittedName>
        <fullName evidence="3">Putative anti-sigma regulatory factor, serine/threonine protein kinase</fullName>
    </submittedName>
</protein>
<gene>
    <name evidence="3" type="ordered locus">Desac_2818</name>
</gene>
<keyword evidence="4" id="KW-1185">Reference proteome</keyword>
<reference evidence="3 4" key="1">
    <citation type="journal article" date="2011" name="Stand. Genomic Sci.">
        <title>Complete genome sequence of the acetate-degrading sulfate reducer Desulfobacca acetoxidans type strain (ASRB2).</title>
        <authorList>
            <person name="Goker M."/>
            <person name="Teshima H."/>
            <person name="Lapidus A."/>
            <person name="Nolan M."/>
            <person name="Lucas S."/>
            <person name="Hammon N."/>
            <person name="Deshpande S."/>
            <person name="Cheng J.F."/>
            <person name="Tapia R."/>
            <person name="Han C."/>
            <person name="Goodwin L."/>
            <person name="Pitluck S."/>
            <person name="Huntemann M."/>
            <person name="Liolios K."/>
            <person name="Ivanova N."/>
            <person name="Pagani I."/>
            <person name="Mavromatis K."/>
            <person name="Ovchinikova G."/>
            <person name="Pati A."/>
            <person name="Chen A."/>
            <person name="Palaniappan K."/>
            <person name="Land M."/>
            <person name="Hauser L."/>
            <person name="Brambilla E.M."/>
            <person name="Rohde M."/>
            <person name="Spring S."/>
            <person name="Detter J.C."/>
            <person name="Woyke T."/>
            <person name="Bristow J."/>
            <person name="Eisen J.A."/>
            <person name="Markowitz V."/>
            <person name="Hugenholtz P."/>
            <person name="Kyrpides N.C."/>
            <person name="Klenk H.P."/>
        </authorList>
    </citation>
    <scope>NUCLEOTIDE SEQUENCE [LARGE SCALE GENOMIC DNA]</scope>
    <source>
        <strain evidence="4">ATCC 700848 / DSM 11109 / ASRB2</strain>
    </source>
</reference>
<dbReference type="GO" id="GO:0016747">
    <property type="term" value="F:acyltransferase activity, transferring groups other than amino-acyl groups"/>
    <property type="evidence" value="ECO:0007669"/>
    <property type="project" value="InterPro"/>
</dbReference>
<dbReference type="InterPro" id="IPR000182">
    <property type="entry name" value="GNAT_dom"/>
</dbReference>
<dbReference type="RefSeq" id="WP_013707729.1">
    <property type="nucleotide sequence ID" value="NC_015388.1"/>
</dbReference>
<dbReference type="GO" id="GO:0004674">
    <property type="term" value="F:protein serine/threonine kinase activity"/>
    <property type="evidence" value="ECO:0007669"/>
    <property type="project" value="UniProtKB-KW"/>
</dbReference>
<dbReference type="SUPFAM" id="SSF55729">
    <property type="entry name" value="Acyl-CoA N-acyltransferases (Nat)"/>
    <property type="match status" value="1"/>
</dbReference>
<keyword evidence="3" id="KW-0808">Transferase</keyword>
<dbReference type="CDD" id="cd16936">
    <property type="entry name" value="HATPase_RsbW-like"/>
    <property type="match status" value="1"/>
</dbReference>
<dbReference type="EMBL" id="CP002629">
    <property type="protein sequence ID" value="AEB10620.1"/>
    <property type="molecule type" value="Genomic_DNA"/>
</dbReference>
<dbReference type="PROSITE" id="PS51186">
    <property type="entry name" value="GNAT"/>
    <property type="match status" value="1"/>
</dbReference>
<dbReference type="Gene3D" id="3.40.630.30">
    <property type="match status" value="1"/>
</dbReference>
<dbReference type="InterPro" id="IPR003594">
    <property type="entry name" value="HATPase_dom"/>
</dbReference>
<evidence type="ECO:0000313" key="4">
    <source>
        <dbReference type="Proteomes" id="UP000000483"/>
    </source>
</evidence>
<dbReference type="Gene3D" id="3.30.565.10">
    <property type="entry name" value="Histidine kinase-like ATPase, C-terminal domain"/>
    <property type="match status" value="1"/>
</dbReference>
<dbReference type="Pfam" id="PF00583">
    <property type="entry name" value="Acetyltransf_1"/>
    <property type="match status" value="1"/>
</dbReference>
<evidence type="ECO:0000313" key="3">
    <source>
        <dbReference type="EMBL" id="AEB10620.1"/>
    </source>
</evidence>
<dbReference type="PANTHER" id="PTHR35526">
    <property type="entry name" value="ANTI-SIGMA-F FACTOR RSBW-RELATED"/>
    <property type="match status" value="1"/>
</dbReference>
<reference evidence="4" key="2">
    <citation type="submission" date="2011-03" db="EMBL/GenBank/DDBJ databases">
        <title>The complete genome of Desulfobacca acetoxidans DSM 11109.</title>
        <authorList>
            <consortium name="US DOE Joint Genome Institute (JGI-PGF)"/>
            <person name="Lucas S."/>
            <person name="Copeland A."/>
            <person name="Lapidus A."/>
            <person name="Bruce D."/>
            <person name="Goodwin L."/>
            <person name="Pitluck S."/>
            <person name="Peters L."/>
            <person name="Kyrpides N."/>
            <person name="Mavromatis K."/>
            <person name="Ivanova N."/>
            <person name="Ovchinnikova G."/>
            <person name="Teshima H."/>
            <person name="Detter J.C."/>
            <person name="Han C."/>
            <person name="Land M."/>
            <person name="Hauser L."/>
            <person name="Markowitz V."/>
            <person name="Cheng J.-F."/>
            <person name="Hugenholtz P."/>
            <person name="Woyke T."/>
            <person name="Wu D."/>
            <person name="Spring S."/>
            <person name="Schueler E."/>
            <person name="Brambilla E."/>
            <person name="Klenk H.-P."/>
            <person name="Eisen J.A."/>
        </authorList>
    </citation>
    <scope>NUCLEOTIDE SEQUENCE [LARGE SCALE GENOMIC DNA]</scope>
    <source>
        <strain evidence="4">ATCC 700848 / DSM 11109 / ASRB2</strain>
    </source>
</reference>
<dbReference type="KEGG" id="dao:Desac_2818"/>
<dbReference type="PANTHER" id="PTHR35526:SF3">
    <property type="entry name" value="ANTI-SIGMA-F FACTOR RSBW"/>
    <property type="match status" value="1"/>
</dbReference>
<dbReference type="Proteomes" id="UP000000483">
    <property type="component" value="Chromosome"/>
</dbReference>
<dbReference type="InterPro" id="IPR050267">
    <property type="entry name" value="Anti-sigma-factor_SerPK"/>
</dbReference>
<name>F2NIS6_DESAR</name>
<evidence type="ECO:0000256" key="1">
    <source>
        <dbReference type="ARBA" id="ARBA00022527"/>
    </source>
</evidence>
<dbReference type="InterPro" id="IPR016181">
    <property type="entry name" value="Acyl_CoA_acyltransferase"/>
</dbReference>
<dbReference type="CDD" id="cd04301">
    <property type="entry name" value="NAT_SF"/>
    <property type="match status" value="1"/>
</dbReference>
<dbReference type="HOGENOM" id="CLU_040525_0_0_7"/>
<evidence type="ECO:0000259" key="2">
    <source>
        <dbReference type="PROSITE" id="PS51186"/>
    </source>
</evidence>